<dbReference type="AlphaFoldDB" id="A0A5E4Z8I4"/>
<sequence length="516" mass="55625">MAATCLVCGARADSYEHLFPAVLGGRQKTGRIYCGTHNRRYGALVAEIERQLEPLNAQLGVVSDNRREDGPQATMVAVPGLDTAVSLSTEKALLQTPVTDAVEVITGGADGGEELGERRDMRVTNQRQKDLWVAEQRRAQRNVHIVGQGEPGTTVLPSRISKGTDFGGLRASAGMAYIAQTYLAWLYPELARDVAFRPFIQFTHAETQLARVELDAAFQASRRAKGEALKPGTTPVTEVDVAEAQRARDVAQRALPAEVAVSWGLVDGWQDRPNAFAFGHRVVIGMDATDGLVYAQVSLFSTLHYRIAFGHSTAVTESREVCIDINPLERRQPHDQLRTDLTGSAHRFDATMRAVIPPQAELQAAVTALGQRMHGHVVREISRAAVAAVESAATGEPAHDAQLLRVLAKQLEQLVWNLINRHVEQRRGHLAAAGRSGDASMLASLFAFQATAASGMTPYASQLLAIATSELAVHLQADHVARTLTADRLEALLLGSAGELMIATAISPSLNSLVGE</sequence>
<dbReference type="Proteomes" id="UP000366819">
    <property type="component" value="Unassembled WGS sequence"/>
</dbReference>
<proteinExistence type="predicted"/>
<dbReference type="OrthoDB" id="7473837at2"/>
<evidence type="ECO:0000313" key="2">
    <source>
        <dbReference type="Proteomes" id="UP000366819"/>
    </source>
</evidence>
<dbReference type="EMBL" id="CABPSN010000012">
    <property type="protein sequence ID" value="VVE56620.1"/>
    <property type="molecule type" value="Genomic_DNA"/>
</dbReference>
<evidence type="ECO:0008006" key="3">
    <source>
        <dbReference type="Google" id="ProtNLM"/>
    </source>
</evidence>
<evidence type="ECO:0000313" key="1">
    <source>
        <dbReference type="EMBL" id="VVE56620.1"/>
    </source>
</evidence>
<gene>
    <name evidence="1" type="ORF">PAQ31011_05123</name>
</gene>
<protein>
    <recommendedName>
        <fullName evidence="3">HNH endonuclease</fullName>
    </recommendedName>
</protein>
<dbReference type="RefSeq" id="WP_150578392.1">
    <property type="nucleotide sequence ID" value="NZ_CABPSN010000012.1"/>
</dbReference>
<accession>A0A5E4Z8I4</accession>
<keyword evidence="2" id="KW-1185">Reference proteome</keyword>
<name>A0A5E4Z8I4_9BURK</name>
<reference evidence="1 2" key="1">
    <citation type="submission" date="2019-08" db="EMBL/GenBank/DDBJ databases">
        <authorList>
            <person name="Peeters C."/>
        </authorList>
    </citation>
    <scope>NUCLEOTIDE SEQUENCE [LARGE SCALE GENOMIC DNA]</scope>
    <source>
        <strain evidence="1 2">LMG 31011</strain>
    </source>
</reference>
<organism evidence="1 2">
    <name type="scientific">Pandoraea aquatica</name>
    <dbReference type="NCBI Taxonomy" id="2508290"/>
    <lineage>
        <taxon>Bacteria</taxon>
        <taxon>Pseudomonadati</taxon>
        <taxon>Pseudomonadota</taxon>
        <taxon>Betaproteobacteria</taxon>
        <taxon>Burkholderiales</taxon>
        <taxon>Burkholderiaceae</taxon>
        <taxon>Pandoraea</taxon>
    </lineage>
</organism>